<organism evidence="2 3">
    <name type="scientific">Desulfotomaculum copahuensis</name>
    <dbReference type="NCBI Taxonomy" id="1838280"/>
    <lineage>
        <taxon>Bacteria</taxon>
        <taxon>Bacillati</taxon>
        <taxon>Bacillota</taxon>
        <taxon>Clostridia</taxon>
        <taxon>Eubacteriales</taxon>
        <taxon>Desulfotomaculaceae</taxon>
        <taxon>Desulfotomaculum</taxon>
    </lineage>
</organism>
<evidence type="ECO:0000313" key="3">
    <source>
        <dbReference type="Proteomes" id="UP000078532"/>
    </source>
</evidence>
<dbReference type="AlphaFoldDB" id="A0A1B7LIW9"/>
<protein>
    <recommendedName>
        <fullName evidence="4">CNNM transmembrane domain-containing protein</fullName>
    </recommendedName>
</protein>
<keyword evidence="1" id="KW-0812">Transmembrane</keyword>
<dbReference type="Proteomes" id="UP000078532">
    <property type="component" value="Unassembled WGS sequence"/>
</dbReference>
<feature type="transmembrane region" description="Helical" evidence="1">
    <location>
        <begin position="108"/>
        <end position="126"/>
    </location>
</feature>
<evidence type="ECO:0000256" key="1">
    <source>
        <dbReference type="SAM" id="Phobius"/>
    </source>
</evidence>
<evidence type="ECO:0000313" key="2">
    <source>
        <dbReference type="EMBL" id="OAT86518.1"/>
    </source>
</evidence>
<proteinExistence type="predicted"/>
<keyword evidence="3" id="KW-1185">Reference proteome</keyword>
<dbReference type="EMBL" id="LYVF01000013">
    <property type="protein sequence ID" value="OAT86518.1"/>
    <property type="molecule type" value="Genomic_DNA"/>
</dbReference>
<name>A0A1B7LIW9_9FIRM</name>
<evidence type="ECO:0008006" key="4">
    <source>
        <dbReference type="Google" id="ProtNLM"/>
    </source>
</evidence>
<reference evidence="2 3" key="1">
    <citation type="submission" date="2016-04" db="EMBL/GenBank/DDBJ databases">
        <authorList>
            <person name="Evans L.H."/>
            <person name="Alamgir A."/>
            <person name="Owens N."/>
            <person name="Weber N.D."/>
            <person name="Virtaneva K."/>
            <person name="Barbian K."/>
            <person name="Babar A."/>
            <person name="Rosenke K."/>
        </authorList>
    </citation>
    <scope>NUCLEOTIDE SEQUENCE [LARGE SCALE GENOMIC DNA]</scope>
    <source>
        <strain evidence="2 3">LMa1</strain>
    </source>
</reference>
<keyword evidence="1" id="KW-0472">Membrane</keyword>
<feature type="transmembrane region" description="Helical" evidence="1">
    <location>
        <begin position="12"/>
        <end position="30"/>
    </location>
</feature>
<keyword evidence="1" id="KW-1133">Transmembrane helix</keyword>
<gene>
    <name evidence="2" type="ORF">A6M21_03665</name>
</gene>
<dbReference type="RefSeq" id="WP_066666245.1">
    <property type="nucleotide sequence ID" value="NZ_LYVF01000013.1"/>
</dbReference>
<feature type="transmembrane region" description="Helical" evidence="1">
    <location>
        <begin position="42"/>
        <end position="67"/>
    </location>
</feature>
<feature type="transmembrane region" description="Helical" evidence="1">
    <location>
        <begin position="135"/>
        <end position="154"/>
    </location>
</feature>
<dbReference type="OrthoDB" id="2111373at2"/>
<accession>A0A1B7LIW9</accession>
<dbReference type="STRING" id="1838280.A6M21_03665"/>
<comment type="caution">
    <text evidence="2">The sequence shown here is derived from an EMBL/GenBank/DDBJ whole genome shotgun (WGS) entry which is preliminary data.</text>
</comment>
<sequence>MGNNKSTVSGPYFFLVGAASFLLAVFFFWLSQFLADQLKNLLLSFLFLVIIILSGIVADILGTAVAAATEAPFHARAAKRVTGAQQGVFLIRNADRVANICNDVIGDIAGTVSGALGIALVAQILIHRQGIHQSLLNMFMTALIAAVTVIGKAAGKRLALTRADEVIFLTGRIMAGWEKLTGISLLRRTRRP</sequence>